<reference evidence="1 2" key="1">
    <citation type="submission" date="2017-09" db="EMBL/GenBank/DDBJ databases">
        <title>Bacterial strain isolated from the female urinary microbiota.</title>
        <authorList>
            <person name="Thomas-White K."/>
            <person name="Kumar N."/>
            <person name="Forster S."/>
            <person name="Putonti C."/>
            <person name="Lawley T."/>
            <person name="Wolfe A.J."/>
        </authorList>
    </citation>
    <scope>NUCLEOTIDE SEQUENCE [LARGE SCALE GENOMIC DNA]</scope>
    <source>
        <strain evidence="1 2">UMB0186</strain>
    </source>
</reference>
<comment type="caution">
    <text evidence="1">The sequence shown here is derived from an EMBL/GenBank/DDBJ whole genome shotgun (WGS) entry which is preliminary data.</text>
</comment>
<dbReference type="AlphaFoldDB" id="A0A2N6SEZ6"/>
<name>A0A2N6SEZ6_9BACL</name>
<dbReference type="Pfam" id="PF07006">
    <property type="entry name" value="DUF1310"/>
    <property type="match status" value="1"/>
</dbReference>
<dbReference type="OrthoDB" id="2365416at2"/>
<accession>A0A2N6SEZ6</accession>
<gene>
    <name evidence="1" type="ORF">CJ218_04985</name>
</gene>
<dbReference type="Proteomes" id="UP000235670">
    <property type="component" value="Unassembled WGS sequence"/>
</dbReference>
<evidence type="ECO:0000313" key="1">
    <source>
        <dbReference type="EMBL" id="PMC52480.1"/>
    </source>
</evidence>
<evidence type="ECO:0008006" key="3">
    <source>
        <dbReference type="Google" id="ProtNLM"/>
    </source>
</evidence>
<dbReference type="InterPro" id="IPR010738">
    <property type="entry name" value="DUF1310"/>
</dbReference>
<organism evidence="1 2">
    <name type="scientific">Gemella sanguinis</name>
    <dbReference type="NCBI Taxonomy" id="84135"/>
    <lineage>
        <taxon>Bacteria</taxon>
        <taxon>Bacillati</taxon>
        <taxon>Bacillota</taxon>
        <taxon>Bacilli</taxon>
        <taxon>Bacillales</taxon>
        <taxon>Gemellaceae</taxon>
        <taxon>Gemella</taxon>
    </lineage>
</organism>
<proteinExistence type="predicted"/>
<sequence length="126" mass="14076">MLKKVLKGTLIVILLIIGSAGLILGKEYIERKRIEHIVKSGDGKEAIENMLKKMDSKALTSEGKIKTYKIDFDQVEKNLMGGINIYLTINDDPDMILHTTLVRGTRGEKYKTGAIVISPKLSKFID</sequence>
<evidence type="ECO:0000313" key="2">
    <source>
        <dbReference type="Proteomes" id="UP000235670"/>
    </source>
</evidence>
<dbReference type="EMBL" id="PNGT01000004">
    <property type="protein sequence ID" value="PMC52480.1"/>
    <property type="molecule type" value="Genomic_DNA"/>
</dbReference>
<protein>
    <recommendedName>
        <fullName evidence="3">DUF1310 domain-containing protein</fullName>
    </recommendedName>
</protein>